<sequence>MDKLPKKTSITLAVFHLPILVVIIAIASLAIGTFALNNGRVYPDKSISKVVLSDEDKREEESESEDSDKEDSSDDGGSEDRDAEESKEKDEKDEVKRTNTTNTQRVEIDDNEDELEDGDGKETNDELDDSEERVELVSTTTNPDGTITKTFKETDGSEIELRTLTYDQDGVLVKKAELNPDGTVKEEELVGKEDEGETEDINEEDDNDFELILEPSAGGTVNAPLSRTIKAKIKQEIKEKDGLGIDVSKIKLEVKTAQGAIKYEGTALKSEKLFGLFGVEVPVDLEIDPITGKIVSVNQTFWAKVFDFFSL</sequence>
<feature type="transmembrane region" description="Helical" evidence="2">
    <location>
        <begin position="12"/>
        <end position="36"/>
    </location>
</feature>
<evidence type="ECO:0000256" key="1">
    <source>
        <dbReference type="SAM" id="MobiDB-lite"/>
    </source>
</evidence>
<accession>A0A0G1KNU0</accession>
<protein>
    <submittedName>
        <fullName evidence="3">Uncharacterized protein</fullName>
    </submittedName>
</protein>
<feature type="compositionally biased region" description="Basic and acidic residues" evidence="1">
    <location>
        <begin position="51"/>
        <end position="60"/>
    </location>
</feature>
<feature type="compositionally biased region" description="Basic and acidic residues" evidence="1">
    <location>
        <begin position="78"/>
        <end position="97"/>
    </location>
</feature>
<evidence type="ECO:0000256" key="2">
    <source>
        <dbReference type="SAM" id="Phobius"/>
    </source>
</evidence>
<dbReference type="Proteomes" id="UP000034504">
    <property type="component" value="Unassembled WGS sequence"/>
</dbReference>
<reference evidence="3 4" key="1">
    <citation type="journal article" date="2015" name="Nature">
        <title>rRNA introns, odd ribosomes, and small enigmatic genomes across a large radiation of phyla.</title>
        <authorList>
            <person name="Brown C.T."/>
            <person name="Hug L.A."/>
            <person name="Thomas B.C."/>
            <person name="Sharon I."/>
            <person name="Castelle C.J."/>
            <person name="Singh A."/>
            <person name="Wilkins M.J."/>
            <person name="Williams K.H."/>
            <person name="Banfield J.F."/>
        </authorList>
    </citation>
    <scope>NUCLEOTIDE SEQUENCE [LARGE SCALE GENOMIC DNA]</scope>
</reference>
<evidence type="ECO:0000313" key="4">
    <source>
        <dbReference type="Proteomes" id="UP000034504"/>
    </source>
</evidence>
<proteinExistence type="predicted"/>
<gene>
    <name evidence="3" type="ORF">UW82_C0002G0005</name>
</gene>
<name>A0A0G1KNU0_UNCKA</name>
<evidence type="ECO:0000313" key="3">
    <source>
        <dbReference type="EMBL" id="KKT85135.1"/>
    </source>
</evidence>
<keyword evidence="2" id="KW-1133">Transmembrane helix</keyword>
<dbReference type="AlphaFoldDB" id="A0A0G1KNU0"/>
<keyword evidence="2" id="KW-0472">Membrane</keyword>
<comment type="caution">
    <text evidence="3">The sequence shown here is derived from an EMBL/GenBank/DDBJ whole genome shotgun (WGS) entry which is preliminary data.</text>
</comment>
<dbReference type="EMBL" id="LCJU01000002">
    <property type="protein sequence ID" value="KKT85135.1"/>
    <property type="molecule type" value="Genomic_DNA"/>
</dbReference>
<keyword evidence="2" id="KW-0812">Transmembrane</keyword>
<feature type="compositionally biased region" description="Acidic residues" evidence="1">
    <location>
        <begin position="61"/>
        <end position="77"/>
    </location>
</feature>
<organism evidence="3 4">
    <name type="scientific">candidate division WWE3 bacterium GW2011_GWC2_44_9</name>
    <dbReference type="NCBI Taxonomy" id="1619125"/>
    <lineage>
        <taxon>Bacteria</taxon>
        <taxon>Katanobacteria</taxon>
    </lineage>
</organism>
<feature type="region of interest" description="Disordered" evidence="1">
    <location>
        <begin position="51"/>
        <end position="145"/>
    </location>
</feature>